<feature type="compositionally biased region" description="Basic and acidic residues" evidence="2">
    <location>
        <begin position="632"/>
        <end position="650"/>
    </location>
</feature>
<feature type="compositionally biased region" description="Low complexity" evidence="2">
    <location>
        <begin position="564"/>
        <end position="581"/>
    </location>
</feature>
<reference evidence="4 5" key="1">
    <citation type="journal article" date="2022" name="Nat. Ecol. Evol.">
        <title>A masculinizing supergene underlies an exaggerated male reproductive morph in a spider.</title>
        <authorList>
            <person name="Hendrickx F."/>
            <person name="De Corte Z."/>
            <person name="Sonet G."/>
            <person name="Van Belleghem S.M."/>
            <person name="Kostlbacher S."/>
            <person name="Vangestel C."/>
        </authorList>
    </citation>
    <scope>NUCLEOTIDE SEQUENCE [LARGE SCALE GENOMIC DNA]</scope>
    <source>
        <strain evidence="4">W744_W776</strain>
    </source>
</reference>
<evidence type="ECO:0000313" key="4">
    <source>
        <dbReference type="EMBL" id="KAG8180497.1"/>
    </source>
</evidence>
<keyword evidence="1" id="KW-0479">Metal-binding</keyword>
<feature type="compositionally biased region" description="Low complexity" evidence="2">
    <location>
        <begin position="706"/>
        <end position="716"/>
    </location>
</feature>
<feature type="compositionally biased region" description="Polar residues" evidence="2">
    <location>
        <begin position="787"/>
        <end position="807"/>
    </location>
</feature>
<keyword evidence="1" id="KW-0862">Zinc</keyword>
<keyword evidence="1" id="KW-0863">Zinc-finger</keyword>
<protein>
    <recommendedName>
        <fullName evidence="3">C3H1-type domain-containing protein</fullName>
    </recommendedName>
</protein>
<evidence type="ECO:0000256" key="2">
    <source>
        <dbReference type="SAM" id="MobiDB-lite"/>
    </source>
</evidence>
<gene>
    <name evidence="4" type="ORF">JTE90_007454</name>
</gene>
<dbReference type="GO" id="GO:0071011">
    <property type="term" value="C:precatalytic spliceosome"/>
    <property type="evidence" value="ECO:0007669"/>
    <property type="project" value="TreeGrafter"/>
</dbReference>
<name>A0AAV6U8V9_9ARAC</name>
<dbReference type="AlphaFoldDB" id="A0AAV6U8V9"/>
<keyword evidence="5" id="KW-1185">Reference proteome</keyword>
<comment type="caution">
    <text evidence="4">The sequence shown here is derived from an EMBL/GenBank/DDBJ whole genome shotgun (WGS) entry which is preliminary data.</text>
</comment>
<proteinExistence type="predicted"/>
<dbReference type="PANTHER" id="PTHR46582">
    <property type="entry name" value="ZINC FINGER CCCH DOMAIN-CONTAINING PROTEIN 18"/>
    <property type="match status" value="1"/>
</dbReference>
<feature type="domain" description="C3H1-type" evidence="3">
    <location>
        <begin position="201"/>
        <end position="228"/>
    </location>
</feature>
<dbReference type="GO" id="GO:0003723">
    <property type="term" value="F:RNA binding"/>
    <property type="evidence" value="ECO:0007669"/>
    <property type="project" value="TreeGrafter"/>
</dbReference>
<organism evidence="4 5">
    <name type="scientific">Oedothorax gibbosus</name>
    <dbReference type="NCBI Taxonomy" id="931172"/>
    <lineage>
        <taxon>Eukaryota</taxon>
        <taxon>Metazoa</taxon>
        <taxon>Ecdysozoa</taxon>
        <taxon>Arthropoda</taxon>
        <taxon>Chelicerata</taxon>
        <taxon>Arachnida</taxon>
        <taxon>Araneae</taxon>
        <taxon>Araneomorphae</taxon>
        <taxon>Entelegynae</taxon>
        <taxon>Araneoidea</taxon>
        <taxon>Linyphiidae</taxon>
        <taxon>Erigoninae</taxon>
        <taxon>Oedothorax</taxon>
    </lineage>
</organism>
<dbReference type="PANTHER" id="PTHR46582:SF1">
    <property type="entry name" value="ZINC FINGER CCCH DOMAIN-CONTAINING PROTEIN 18"/>
    <property type="match status" value="1"/>
</dbReference>
<evidence type="ECO:0000313" key="5">
    <source>
        <dbReference type="Proteomes" id="UP000827092"/>
    </source>
</evidence>
<dbReference type="InterPro" id="IPR052647">
    <property type="entry name" value="Zinc_finger_CCCH-type"/>
</dbReference>
<feature type="compositionally biased region" description="Polar residues" evidence="2">
    <location>
        <begin position="669"/>
        <end position="683"/>
    </location>
</feature>
<dbReference type="Proteomes" id="UP000827092">
    <property type="component" value="Unassembled WGS sequence"/>
</dbReference>
<evidence type="ECO:0000259" key="3">
    <source>
        <dbReference type="PROSITE" id="PS50103"/>
    </source>
</evidence>
<dbReference type="EMBL" id="JAFNEN010000560">
    <property type="protein sequence ID" value="KAG8180497.1"/>
    <property type="molecule type" value="Genomic_DNA"/>
</dbReference>
<accession>A0AAV6U8V9</accession>
<dbReference type="InterPro" id="IPR000571">
    <property type="entry name" value="Znf_CCCH"/>
</dbReference>
<dbReference type="PROSITE" id="PS50103">
    <property type="entry name" value="ZF_C3H1"/>
    <property type="match status" value="1"/>
</dbReference>
<feature type="compositionally biased region" description="Basic and acidic residues" evidence="2">
    <location>
        <begin position="436"/>
        <end position="449"/>
    </location>
</feature>
<feature type="compositionally biased region" description="Basic residues" evidence="2">
    <location>
        <begin position="553"/>
        <end position="563"/>
    </location>
</feature>
<feature type="region of interest" description="Disordered" evidence="2">
    <location>
        <begin position="752"/>
        <end position="809"/>
    </location>
</feature>
<dbReference type="Gene3D" id="4.10.1000.10">
    <property type="entry name" value="Zinc finger, CCCH-type"/>
    <property type="match status" value="1"/>
</dbReference>
<dbReference type="SMART" id="SM00356">
    <property type="entry name" value="ZnF_C3H1"/>
    <property type="match status" value="1"/>
</dbReference>
<feature type="region of interest" description="Disordered" evidence="2">
    <location>
        <begin position="95"/>
        <end position="122"/>
    </location>
</feature>
<feature type="compositionally biased region" description="Low complexity" evidence="2">
    <location>
        <begin position="476"/>
        <end position="486"/>
    </location>
</feature>
<feature type="region of interest" description="Disordered" evidence="2">
    <location>
        <begin position="313"/>
        <end position="340"/>
    </location>
</feature>
<feature type="region of interest" description="Disordered" evidence="2">
    <location>
        <begin position="160"/>
        <end position="184"/>
    </location>
</feature>
<feature type="compositionally biased region" description="Basic and acidic residues" evidence="2">
    <location>
        <begin position="592"/>
        <end position="613"/>
    </location>
</feature>
<feature type="compositionally biased region" description="Basic and acidic residues" evidence="2">
    <location>
        <begin position="771"/>
        <end position="786"/>
    </location>
</feature>
<sequence>MKILKKHLTNTAFKAILVTMMSEELDFEADAPVADSSQLLSLAKCSSQVIVKKEPVEDDITGTEVTNHEITSNSVKVKCEPITVESFPKKAEIEAEEKKNGTSKVEVDSGGENMDAVEEKSDTGKIEYAAGGVKIDAVQEKKSDAGEIECDTAVAEIDAEATGEIESDTGEILSDSEELANNDKEDLEDGELDEDITLPNKAPEVVCRFFQRGTCFYGSQCRNSHVSNGVYNMFSRDPPNNGSFKPLLFPNFYRPPLFHPNIMPMMVPETESPWERGIKKAKIIMQKSGRLSEDVELENDWERCLEEAKANIEKASRKRKSSLDEKPYSEQKYSKQDRFQERKALIKEESPEPKYSKNFYPKYENESNYAKKTKTFDEASTHDPFKWVDPWQRSKSPKRRTRSISFSVSPSQSPRHSRERSVSSSSSSSSYFEQIYRGKNEGKSIEKRSTSRSASPLLKTGKDCKSQIHGKKRSYSKSASRSFSRSPKMRRYSRSSSSEHSEGWRGRKKVYSEKRHHEKTFKRVDSRNQQRYASNEKTKVPLSSGIKSSYNKTSRKFSSRSKSRSTSPLSSLSCTSVSSASDTDHLNAISPKTKEEKVKTSSVRSEYKAKETSKMNQAYQEDKRSISGTFRKRSEEYDYFKKKYSPERPKLSIPSFTIKKSKSNMDKNGFSQSALLNPSSKPTLSKKVTVEKPSGETREFSRCHSSAKPNNKANSSDPPEPKSSLPRKDQKASAEEMQLLRYHSFAQSNIHANSLNPVIKPSEPKTGLPLDKSENASKSMAKEETSKSTSDVQPKSQPTESSNTSVKNVKVLSKRKMLLQQLQAIEDAIARKKQTPQ</sequence>
<feature type="region of interest" description="Disordered" evidence="2">
    <location>
        <begin position="387"/>
        <end position="740"/>
    </location>
</feature>
<feature type="compositionally biased region" description="Low complexity" evidence="2">
    <location>
        <begin position="403"/>
        <end position="414"/>
    </location>
</feature>
<dbReference type="GO" id="GO:0008270">
    <property type="term" value="F:zinc ion binding"/>
    <property type="evidence" value="ECO:0007669"/>
    <property type="project" value="UniProtKB-KW"/>
</dbReference>
<feature type="zinc finger region" description="C3H1-type" evidence="1">
    <location>
        <begin position="201"/>
        <end position="228"/>
    </location>
</feature>
<feature type="compositionally biased region" description="Basic and acidic residues" evidence="2">
    <location>
        <begin position="688"/>
        <end position="702"/>
    </location>
</feature>
<feature type="compositionally biased region" description="Basic and acidic residues" evidence="2">
    <location>
        <begin position="497"/>
        <end position="539"/>
    </location>
</feature>
<evidence type="ECO:0000256" key="1">
    <source>
        <dbReference type="PROSITE-ProRule" id="PRU00723"/>
    </source>
</evidence>